<dbReference type="Proteomes" id="UP001589710">
    <property type="component" value="Unassembled WGS sequence"/>
</dbReference>
<name>A0ABV5RE43_9ACTN</name>
<dbReference type="PRINTS" id="PR00080">
    <property type="entry name" value="SDRFAMILY"/>
</dbReference>
<dbReference type="RefSeq" id="WP_345517609.1">
    <property type="nucleotide sequence ID" value="NZ_BAAAXD010000045.1"/>
</dbReference>
<gene>
    <name evidence="3" type="ORF">ACFFTL_24460</name>
</gene>
<dbReference type="PRINTS" id="PR00081">
    <property type="entry name" value="GDHRDH"/>
</dbReference>
<dbReference type="InterPro" id="IPR036291">
    <property type="entry name" value="NAD(P)-bd_dom_sf"/>
</dbReference>
<sequence>MSAAAVHGEVRAPGSVHDLTGRTALITGAARGMGRAHALTLAGRGATVALADLDAAELAGTAAAVEQAGGRACTFTTDITSREGADALIESAAAALGGLDILVHNAGLMFSMTGLADTDDADFDRLLAVNIRAPLYLTRAALPYLRRSAAARVVFVSSQWGQVPDGHSYGYMVSKAGQLGLMKTLAKEFAAERITVNAVTPGAVATRMVPPENYADEVAAVPVGRLAQPYEIAETVAFLAADTGAFVTGQTIPVNGGALLVGI</sequence>
<comment type="caution">
    <text evidence="3">The sequence shown here is derived from an EMBL/GenBank/DDBJ whole genome shotgun (WGS) entry which is preliminary data.</text>
</comment>
<dbReference type="SUPFAM" id="SSF51735">
    <property type="entry name" value="NAD(P)-binding Rossmann-fold domains"/>
    <property type="match status" value="1"/>
</dbReference>
<dbReference type="PANTHER" id="PTHR24321:SF8">
    <property type="entry name" value="ESTRADIOL 17-BETA-DEHYDROGENASE 8-RELATED"/>
    <property type="match status" value="1"/>
</dbReference>
<evidence type="ECO:0000313" key="4">
    <source>
        <dbReference type="Proteomes" id="UP001589710"/>
    </source>
</evidence>
<protein>
    <submittedName>
        <fullName evidence="3">SDR family NAD(P)-dependent oxidoreductase</fullName>
    </submittedName>
</protein>
<evidence type="ECO:0000256" key="2">
    <source>
        <dbReference type="ARBA" id="ARBA00023002"/>
    </source>
</evidence>
<dbReference type="Gene3D" id="3.40.50.720">
    <property type="entry name" value="NAD(P)-binding Rossmann-like Domain"/>
    <property type="match status" value="1"/>
</dbReference>
<dbReference type="Pfam" id="PF13561">
    <property type="entry name" value="adh_short_C2"/>
    <property type="match status" value="1"/>
</dbReference>
<reference evidence="3 4" key="1">
    <citation type="submission" date="2024-09" db="EMBL/GenBank/DDBJ databases">
        <authorList>
            <person name="Sun Q."/>
            <person name="Mori K."/>
        </authorList>
    </citation>
    <scope>NUCLEOTIDE SEQUENCE [LARGE SCALE GENOMIC DNA]</scope>
    <source>
        <strain evidence="3 4">JCM 3331</strain>
    </source>
</reference>
<evidence type="ECO:0000313" key="3">
    <source>
        <dbReference type="EMBL" id="MFB9575356.1"/>
    </source>
</evidence>
<dbReference type="InterPro" id="IPR002347">
    <property type="entry name" value="SDR_fam"/>
</dbReference>
<proteinExistence type="inferred from homology"/>
<keyword evidence="4" id="KW-1185">Reference proteome</keyword>
<dbReference type="CDD" id="cd05233">
    <property type="entry name" value="SDR_c"/>
    <property type="match status" value="1"/>
</dbReference>
<dbReference type="PANTHER" id="PTHR24321">
    <property type="entry name" value="DEHYDROGENASES, SHORT CHAIN"/>
    <property type="match status" value="1"/>
</dbReference>
<accession>A0ABV5RE43</accession>
<dbReference type="EMBL" id="JBHMCG010000098">
    <property type="protein sequence ID" value="MFB9575356.1"/>
    <property type="molecule type" value="Genomic_DNA"/>
</dbReference>
<keyword evidence="2" id="KW-0560">Oxidoreductase</keyword>
<organism evidence="3 4">
    <name type="scientific">Streptomyces yanii</name>
    <dbReference type="NCBI Taxonomy" id="78510"/>
    <lineage>
        <taxon>Bacteria</taxon>
        <taxon>Bacillati</taxon>
        <taxon>Actinomycetota</taxon>
        <taxon>Actinomycetes</taxon>
        <taxon>Kitasatosporales</taxon>
        <taxon>Streptomycetaceae</taxon>
        <taxon>Streptomyces</taxon>
    </lineage>
</organism>
<evidence type="ECO:0000256" key="1">
    <source>
        <dbReference type="ARBA" id="ARBA00006484"/>
    </source>
</evidence>
<comment type="similarity">
    <text evidence="1">Belongs to the short-chain dehydrogenases/reductases (SDR) family.</text>
</comment>